<proteinExistence type="predicted"/>
<protein>
    <recommendedName>
        <fullName evidence="1">DUF3459 domain-containing protein</fullName>
    </recommendedName>
</protein>
<dbReference type="Pfam" id="PF11941">
    <property type="entry name" value="DUF3459"/>
    <property type="match status" value="1"/>
</dbReference>
<dbReference type="RefSeq" id="WP_048461623.1">
    <property type="nucleotide sequence ID" value="NZ_JTHG01000415.1"/>
</dbReference>
<gene>
    <name evidence="2" type="ORF">QR79_30155</name>
</gene>
<evidence type="ECO:0000313" key="3">
    <source>
        <dbReference type="Proteomes" id="UP000036471"/>
    </source>
</evidence>
<dbReference type="EMBL" id="JTHG01000415">
    <property type="protein sequence ID" value="KMO11229.1"/>
    <property type="molecule type" value="Genomic_DNA"/>
</dbReference>
<comment type="caution">
    <text evidence="2">The sequence shown here is derived from an EMBL/GenBank/DDBJ whole genome shotgun (WGS) entry which is preliminary data.</text>
</comment>
<feature type="domain" description="DUF3459" evidence="1">
    <location>
        <begin position="4"/>
        <end position="61"/>
    </location>
</feature>
<dbReference type="InterPro" id="IPR022567">
    <property type="entry name" value="DUF3459"/>
</dbReference>
<evidence type="ECO:0000259" key="1">
    <source>
        <dbReference type="Pfam" id="PF11941"/>
    </source>
</evidence>
<organism evidence="2 3">
    <name type="scientific">Methylobacterium indicum</name>
    <dbReference type="NCBI Taxonomy" id="1775910"/>
    <lineage>
        <taxon>Bacteria</taxon>
        <taxon>Pseudomonadati</taxon>
        <taxon>Pseudomonadota</taxon>
        <taxon>Alphaproteobacteria</taxon>
        <taxon>Hyphomicrobiales</taxon>
        <taxon>Methylobacteriaceae</taxon>
        <taxon>Methylobacterium</taxon>
    </lineage>
</organism>
<keyword evidence="3" id="KW-1185">Reference proteome</keyword>
<sequence length="68" mass="7341">ALPRPDTIDVTWSYAGGDLRFVGVFGGEPFALPKPPGRVVWRSPAVTEGENGSLVLPAWSGMFVKEVR</sequence>
<dbReference type="Proteomes" id="UP000036471">
    <property type="component" value="Unassembled WGS sequence"/>
</dbReference>
<feature type="non-terminal residue" evidence="2">
    <location>
        <position position="1"/>
    </location>
</feature>
<evidence type="ECO:0000313" key="2">
    <source>
        <dbReference type="EMBL" id="KMO11229.1"/>
    </source>
</evidence>
<accession>A0ABR5GQF1</accession>
<reference evidence="2 3" key="1">
    <citation type="submission" date="2014-11" db="EMBL/GenBank/DDBJ databases">
        <title>Comparative genomics of Methylobacterium species.</title>
        <authorList>
            <person name="Chaudhry V."/>
            <person name="Patil P.B."/>
        </authorList>
    </citation>
    <scope>NUCLEOTIDE SEQUENCE [LARGE SCALE GENOMIC DNA]</scope>
    <source>
        <strain evidence="2 3">SE3.6</strain>
    </source>
</reference>
<name>A0ABR5GQF1_9HYPH</name>